<dbReference type="SUPFAM" id="SSF52304">
    <property type="entry name" value="Type II 3-dehydroquinate dehydratase"/>
    <property type="match status" value="1"/>
</dbReference>
<feature type="binding site" evidence="7 9">
    <location>
        <position position="112"/>
    </location>
    <ligand>
        <name>substrate</name>
    </ligand>
</feature>
<evidence type="ECO:0000256" key="7">
    <source>
        <dbReference type="HAMAP-Rule" id="MF_00169"/>
    </source>
</evidence>
<dbReference type="HAMAP" id="MF_00169">
    <property type="entry name" value="AroQ"/>
    <property type="match status" value="1"/>
</dbReference>
<evidence type="ECO:0000256" key="5">
    <source>
        <dbReference type="ARBA" id="ARBA00012060"/>
    </source>
</evidence>
<keyword evidence="6 7" id="KW-0456">Lyase</keyword>
<keyword evidence="7" id="KW-0057">Aromatic amino acid biosynthesis</keyword>
<comment type="subunit">
    <text evidence="4 7">Homododecamer.</text>
</comment>
<feature type="site" description="Transition state stabilizer" evidence="7 10">
    <location>
        <position position="18"/>
    </location>
</feature>
<proteinExistence type="inferred from homology"/>
<dbReference type="InterPro" id="IPR001874">
    <property type="entry name" value="DHquinase_II"/>
</dbReference>
<protein>
    <recommendedName>
        <fullName evidence="5 7">3-dehydroquinate dehydratase</fullName>
        <shortName evidence="7">3-dehydroquinase</shortName>
        <ecNumber evidence="5 7">4.2.1.10</ecNumber>
    </recommendedName>
    <alternativeName>
        <fullName evidence="7">Type II DHQase</fullName>
    </alternativeName>
</protein>
<dbReference type="PANTHER" id="PTHR21272">
    <property type="entry name" value="CATABOLIC 3-DEHYDROQUINASE"/>
    <property type="match status" value="1"/>
</dbReference>
<feature type="active site" description="Proton acceptor" evidence="7 8">
    <location>
        <position position="23"/>
    </location>
</feature>
<evidence type="ECO:0000256" key="3">
    <source>
        <dbReference type="ARBA" id="ARBA00011037"/>
    </source>
</evidence>
<comment type="pathway">
    <text evidence="2 7">Metabolic intermediate biosynthesis; chorismate biosynthesis; chorismate from D-erythrose 4-phosphate and phosphoenolpyruvate: step 3/7.</text>
</comment>
<reference evidence="11 12" key="1">
    <citation type="submission" date="2024-02" db="EMBL/GenBank/DDBJ databases">
        <title>Genome sequence of Aquincola sp. MAHUQ-54.</title>
        <authorList>
            <person name="Huq M.A."/>
        </authorList>
    </citation>
    <scope>NUCLEOTIDE SEQUENCE [LARGE SCALE GENOMIC DNA]</scope>
    <source>
        <strain evidence="11 12">MAHUQ-54</strain>
    </source>
</reference>
<dbReference type="Proteomes" id="UP001336250">
    <property type="component" value="Unassembled WGS sequence"/>
</dbReference>
<evidence type="ECO:0000256" key="2">
    <source>
        <dbReference type="ARBA" id="ARBA00004902"/>
    </source>
</evidence>
<gene>
    <name evidence="7 11" type="primary">aroQ</name>
    <name evidence="11" type="ORF">V4F39_06800</name>
</gene>
<feature type="binding site" evidence="7 9">
    <location>
        <begin position="102"/>
        <end position="103"/>
    </location>
    <ligand>
        <name>substrate</name>
    </ligand>
</feature>
<dbReference type="InterPro" id="IPR036441">
    <property type="entry name" value="DHquinase_II_sf"/>
</dbReference>
<evidence type="ECO:0000256" key="4">
    <source>
        <dbReference type="ARBA" id="ARBA00011193"/>
    </source>
</evidence>
<dbReference type="RefSeq" id="WP_332288559.1">
    <property type="nucleotide sequence ID" value="NZ_JAZIBG010000019.1"/>
</dbReference>
<accession>A0AAW9QDW2</accession>
<name>A0AAW9QDW2_9BURK</name>
<dbReference type="Pfam" id="PF01220">
    <property type="entry name" value="DHquinase_II"/>
    <property type="match status" value="1"/>
</dbReference>
<comment type="similarity">
    <text evidence="3 7">Belongs to the type-II 3-dehydroquinase family.</text>
</comment>
<dbReference type="CDD" id="cd00466">
    <property type="entry name" value="DHQase_II"/>
    <property type="match status" value="1"/>
</dbReference>
<dbReference type="GO" id="GO:0019631">
    <property type="term" value="P:quinate catabolic process"/>
    <property type="evidence" value="ECO:0007669"/>
    <property type="project" value="TreeGrafter"/>
</dbReference>
<organism evidence="11 12">
    <name type="scientific">Aquincola agrisoli</name>
    <dbReference type="NCBI Taxonomy" id="3119538"/>
    <lineage>
        <taxon>Bacteria</taxon>
        <taxon>Pseudomonadati</taxon>
        <taxon>Pseudomonadota</taxon>
        <taxon>Betaproteobacteria</taxon>
        <taxon>Burkholderiales</taxon>
        <taxon>Sphaerotilaceae</taxon>
        <taxon>Aquincola</taxon>
    </lineage>
</organism>
<feature type="active site" description="Proton donor" evidence="7 8">
    <location>
        <position position="101"/>
    </location>
</feature>
<dbReference type="EMBL" id="JAZIBG010000019">
    <property type="protein sequence ID" value="MEF7613617.1"/>
    <property type="molecule type" value="Genomic_DNA"/>
</dbReference>
<evidence type="ECO:0000256" key="1">
    <source>
        <dbReference type="ARBA" id="ARBA00001864"/>
    </source>
</evidence>
<dbReference type="AlphaFoldDB" id="A0AAW9QDW2"/>
<dbReference type="GO" id="GO:0008652">
    <property type="term" value="P:amino acid biosynthetic process"/>
    <property type="evidence" value="ECO:0007669"/>
    <property type="project" value="UniProtKB-KW"/>
</dbReference>
<keyword evidence="7" id="KW-0028">Amino-acid biosynthesis</keyword>
<sequence length="146" mass="16258">MKTFLMLHGANHNMYGKRDPAQYGTLTLEQIDAKVQALAEELGVKLERFHSNMEGEVCERIHKALNDGIDGVLFNPGAWTHYSIAIRDALEMLTAPVIEIHMSNIYAREPWRHHSVFSAIVKGQICGLGLDSYLLGLRAVVSAANQ</sequence>
<dbReference type="NCBIfam" id="NF003805">
    <property type="entry name" value="PRK05395.1-2"/>
    <property type="match status" value="1"/>
</dbReference>
<dbReference type="PIRSF" id="PIRSF001399">
    <property type="entry name" value="DHquinase_II"/>
    <property type="match status" value="1"/>
</dbReference>
<feature type="binding site" evidence="7 9">
    <location>
        <position position="75"/>
    </location>
    <ligand>
        <name>substrate</name>
    </ligand>
</feature>
<evidence type="ECO:0000256" key="9">
    <source>
        <dbReference type="PIRSR" id="PIRSR001399-2"/>
    </source>
</evidence>
<comment type="function">
    <text evidence="7">Catalyzes a trans-dehydration via an enolate intermediate.</text>
</comment>
<feature type="binding site" evidence="7 9">
    <location>
        <position position="88"/>
    </location>
    <ligand>
        <name>substrate</name>
    </ligand>
</feature>
<comment type="catalytic activity">
    <reaction evidence="1 7">
        <text>3-dehydroquinate = 3-dehydroshikimate + H2O</text>
        <dbReference type="Rhea" id="RHEA:21096"/>
        <dbReference type="ChEBI" id="CHEBI:15377"/>
        <dbReference type="ChEBI" id="CHEBI:16630"/>
        <dbReference type="ChEBI" id="CHEBI:32364"/>
        <dbReference type="EC" id="4.2.1.10"/>
    </reaction>
</comment>
<dbReference type="Gene3D" id="3.40.50.9100">
    <property type="entry name" value="Dehydroquinase, class II"/>
    <property type="match status" value="1"/>
</dbReference>
<dbReference type="GO" id="GO:0003855">
    <property type="term" value="F:3-dehydroquinate dehydratase activity"/>
    <property type="evidence" value="ECO:0007669"/>
    <property type="project" value="UniProtKB-UniRule"/>
</dbReference>
<dbReference type="EC" id="4.2.1.10" evidence="5 7"/>
<keyword evidence="12" id="KW-1185">Reference proteome</keyword>
<evidence type="ECO:0000256" key="6">
    <source>
        <dbReference type="ARBA" id="ARBA00023239"/>
    </source>
</evidence>
<evidence type="ECO:0000256" key="10">
    <source>
        <dbReference type="PIRSR" id="PIRSR001399-3"/>
    </source>
</evidence>
<dbReference type="GO" id="GO:0009073">
    <property type="term" value="P:aromatic amino acid family biosynthetic process"/>
    <property type="evidence" value="ECO:0007669"/>
    <property type="project" value="UniProtKB-KW"/>
</dbReference>
<comment type="caution">
    <text evidence="11">The sequence shown here is derived from an EMBL/GenBank/DDBJ whole genome shotgun (WGS) entry which is preliminary data.</text>
</comment>
<dbReference type="GO" id="GO:0009423">
    <property type="term" value="P:chorismate biosynthetic process"/>
    <property type="evidence" value="ECO:0007669"/>
    <property type="project" value="UniProtKB-UniRule"/>
</dbReference>
<dbReference type="NCBIfam" id="NF003807">
    <property type="entry name" value="PRK05395.1-4"/>
    <property type="match status" value="1"/>
</dbReference>
<dbReference type="PANTHER" id="PTHR21272:SF3">
    <property type="entry name" value="CATABOLIC 3-DEHYDROQUINASE"/>
    <property type="match status" value="1"/>
</dbReference>
<evidence type="ECO:0000313" key="12">
    <source>
        <dbReference type="Proteomes" id="UP001336250"/>
    </source>
</evidence>
<evidence type="ECO:0000313" key="11">
    <source>
        <dbReference type="EMBL" id="MEF7613617.1"/>
    </source>
</evidence>
<dbReference type="NCBIfam" id="TIGR01088">
    <property type="entry name" value="aroQ"/>
    <property type="match status" value="1"/>
</dbReference>
<evidence type="ECO:0000256" key="8">
    <source>
        <dbReference type="PIRSR" id="PIRSR001399-1"/>
    </source>
</evidence>
<feature type="binding site" evidence="7 9">
    <location>
        <position position="81"/>
    </location>
    <ligand>
        <name>substrate</name>
    </ligand>
</feature>